<feature type="domain" description="Aconitase/3-isopropylmalate dehydratase large subunit alpha/beta/alpha" evidence="5">
    <location>
        <begin position="225"/>
        <end position="632"/>
    </location>
</feature>
<dbReference type="Gene3D" id="3.20.19.10">
    <property type="entry name" value="Aconitase, domain 4"/>
    <property type="match status" value="1"/>
</dbReference>
<evidence type="ECO:0000313" key="8">
    <source>
        <dbReference type="Proteomes" id="UP000237968"/>
    </source>
</evidence>
<dbReference type="InterPro" id="IPR000573">
    <property type="entry name" value="AconitaseA/IPMdHydase_ssu_swvl"/>
</dbReference>
<evidence type="ECO:0000256" key="1">
    <source>
        <dbReference type="ARBA" id="ARBA00022723"/>
    </source>
</evidence>
<gene>
    <name evidence="7" type="primary">hacA</name>
    <name evidence="7" type="ORF">ENSA5_09540</name>
</gene>
<name>A0A2S9YGL0_9BACT</name>
<dbReference type="InterPro" id="IPR036008">
    <property type="entry name" value="Aconitase_4Fe-4S_dom"/>
</dbReference>
<dbReference type="GO" id="GO:0046872">
    <property type="term" value="F:metal ion binding"/>
    <property type="evidence" value="ECO:0007669"/>
    <property type="project" value="UniProtKB-KW"/>
</dbReference>
<accession>A0A2S9YGL0</accession>
<feature type="domain" description="Aconitase A/isopropylmalate dehydratase small subunit swivel" evidence="6">
    <location>
        <begin position="83"/>
        <end position="130"/>
    </location>
</feature>
<reference evidence="7 8" key="1">
    <citation type="submission" date="2018-03" db="EMBL/GenBank/DDBJ databases">
        <title>Draft Genome Sequences of the Obligatory Marine Myxobacteria Enhygromyxa salina SWB005.</title>
        <authorList>
            <person name="Poehlein A."/>
            <person name="Moghaddam J.A."/>
            <person name="Harms H."/>
            <person name="Alanjari M."/>
            <person name="Koenig G.M."/>
            <person name="Daniel R."/>
            <person name="Schaeberle T.F."/>
        </authorList>
    </citation>
    <scope>NUCLEOTIDE SEQUENCE [LARGE SCALE GENOMIC DNA]</scope>
    <source>
        <strain evidence="7 8">SWB005</strain>
    </source>
</reference>
<dbReference type="AlphaFoldDB" id="A0A2S9YGL0"/>
<comment type="caution">
    <text evidence="7">The sequence shown here is derived from an EMBL/GenBank/DDBJ whole genome shotgun (WGS) entry which is preliminary data.</text>
</comment>
<dbReference type="InterPro" id="IPR050067">
    <property type="entry name" value="IPM_dehydratase_rel_enz"/>
</dbReference>
<dbReference type="InterPro" id="IPR015931">
    <property type="entry name" value="Acnase/IPM_dHydase_lsu_aba_1/3"/>
</dbReference>
<dbReference type="Proteomes" id="UP000237968">
    <property type="component" value="Unassembled WGS sequence"/>
</dbReference>
<dbReference type="SUPFAM" id="SSF53732">
    <property type="entry name" value="Aconitase iron-sulfur domain"/>
    <property type="match status" value="1"/>
</dbReference>
<proteinExistence type="predicted"/>
<dbReference type="InterPro" id="IPR015928">
    <property type="entry name" value="Aconitase/3IPM_dehydase_swvl"/>
</dbReference>
<keyword evidence="2" id="KW-0408">Iron</keyword>
<dbReference type="GO" id="GO:0170034">
    <property type="term" value="P:L-amino acid biosynthetic process"/>
    <property type="evidence" value="ECO:0007669"/>
    <property type="project" value="UniProtKB-ARBA"/>
</dbReference>
<dbReference type="GO" id="GO:0170038">
    <property type="term" value="P:proteinogenic amino acid biosynthetic process"/>
    <property type="evidence" value="ECO:0007669"/>
    <property type="project" value="UniProtKB-ARBA"/>
</dbReference>
<sequence length="640" mass="68337">MKLTGRILWLTDDPAHVEQQLAGQNPEFDSAAPPALHFGVNTDAMINGAACTLGYTGEILGPYFLQNFKDSVNVDSVREGGFQVVVGGDAYGSGSSREVAVVAHQGAGIELVVARSFQRIFQENMVYAGLPFTTDFGVIDRLRAGEDLDLASLSQALPPFFRAVSEAGGLMPYGTKVLAGEVGPTYELERAAAPMTCIEKIVAAKAWRGKDQPFGIAAVEPGDQILCEADFRGMHEYTGGMVMDLYQQEWGDAPIHQPDLAAAFEDHFVLIDTDTVPLSVKNKRLAPARELAKQMIEVCERNGIRLHGPGRLKQGVCHRIVVEDYARPGDIIVLTDSHSPTAGVMNAFAFGVGSTAMAFALRTGMIPVTVPKTVRVWVEGDARGVLSPKDLVLHLIGDPFFREEHWRESPTDTCVIQLGGPGLDQWNVDELSVITNMTVEGGLMTGIVEPCKPIREFLQATRGQDYAERLVAPDEGARYVKTIEVNLDEVPLTVATPGDSRNRKPLTEVGEVAIHNIVIASCTGGSLADLRAAAEVLRGRSFADNVRVTVTPSSADVAEAARKEGILALFAELGATVSAPGCGSCIGNGPGIPFEGETTASTTNRNFDRRMGAPGPVYLVSPAVAAASAVTGKLTDPRTL</sequence>
<dbReference type="EC" id="4.2.1.36" evidence="7"/>
<keyword evidence="1" id="KW-0479">Metal-binding</keyword>
<dbReference type="OrthoDB" id="9764318at2"/>
<keyword evidence="3" id="KW-0411">Iron-sulfur</keyword>
<evidence type="ECO:0000313" key="7">
    <source>
        <dbReference type="EMBL" id="PRQ04244.1"/>
    </source>
</evidence>
<evidence type="ECO:0000256" key="4">
    <source>
        <dbReference type="ARBA" id="ARBA00023239"/>
    </source>
</evidence>
<dbReference type="PANTHER" id="PTHR43822:SF2">
    <property type="entry name" value="HOMOACONITASE, MITOCHONDRIAL"/>
    <property type="match status" value="1"/>
</dbReference>
<protein>
    <submittedName>
        <fullName evidence="7">Homoaconitase large subunit</fullName>
        <ecNumber evidence="7">4.2.1.36</ecNumber>
    </submittedName>
</protein>
<dbReference type="PANTHER" id="PTHR43822">
    <property type="entry name" value="HOMOACONITASE, MITOCHONDRIAL-RELATED"/>
    <property type="match status" value="1"/>
</dbReference>
<dbReference type="Pfam" id="PF00330">
    <property type="entry name" value="Aconitase"/>
    <property type="match status" value="1"/>
</dbReference>
<keyword evidence="4 7" id="KW-0456">Lyase</keyword>
<dbReference type="Gene3D" id="3.30.499.10">
    <property type="entry name" value="Aconitase, domain 3"/>
    <property type="match status" value="2"/>
</dbReference>
<dbReference type="RefSeq" id="WP_106390387.1">
    <property type="nucleotide sequence ID" value="NZ_PVNK01000048.1"/>
</dbReference>
<dbReference type="SUPFAM" id="SSF52016">
    <property type="entry name" value="LeuD/IlvD-like"/>
    <property type="match status" value="1"/>
</dbReference>
<dbReference type="GO" id="GO:0051536">
    <property type="term" value="F:iron-sulfur cluster binding"/>
    <property type="evidence" value="ECO:0007669"/>
    <property type="project" value="UniProtKB-KW"/>
</dbReference>
<evidence type="ECO:0000259" key="6">
    <source>
        <dbReference type="Pfam" id="PF00694"/>
    </source>
</evidence>
<dbReference type="PRINTS" id="PR00415">
    <property type="entry name" value="ACONITASE"/>
</dbReference>
<dbReference type="GO" id="GO:0004409">
    <property type="term" value="F:homoaconitate hydratase activity"/>
    <property type="evidence" value="ECO:0007669"/>
    <property type="project" value="UniProtKB-EC"/>
</dbReference>
<evidence type="ECO:0000256" key="2">
    <source>
        <dbReference type="ARBA" id="ARBA00023004"/>
    </source>
</evidence>
<keyword evidence="8" id="KW-1185">Reference proteome</keyword>
<dbReference type="Pfam" id="PF00694">
    <property type="entry name" value="Aconitase_C"/>
    <property type="match status" value="1"/>
</dbReference>
<organism evidence="7 8">
    <name type="scientific">Enhygromyxa salina</name>
    <dbReference type="NCBI Taxonomy" id="215803"/>
    <lineage>
        <taxon>Bacteria</taxon>
        <taxon>Pseudomonadati</taxon>
        <taxon>Myxococcota</taxon>
        <taxon>Polyangia</taxon>
        <taxon>Nannocystales</taxon>
        <taxon>Nannocystaceae</taxon>
        <taxon>Enhygromyxa</taxon>
    </lineage>
</organism>
<dbReference type="InterPro" id="IPR001030">
    <property type="entry name" value="Acoase/IPM_deHydtase_lsu_aba"/>
</dbReference>
<evidence type="ECO:0000256" key="3">
    <source>
        <dbReference type="ARBA" id="ARBA00023014"/>
    </source>
</evidence>
<evidence type="ECO:0000259" key="5">
    <source>
        <dbReference type="Pfam" id="PF00330"/>
    </source>
</evidence>
<dbReference type="EMBL" id="PVNK01000048">
    <property type="protein sequence ID" value="PRQ04244.1"/>
    <property type="molecule type" value="Genomic_DNA"/>
</dbReference>